<evidence type="ECO:0000313" key="2">
    <source>
        <dbReference type="Proteomes" id="UP000256727"/>
    </source>
</evidence>
<dbReference type="EMBL" id="QREH01000001">
    <property type="protein sequence ID" value="REE04539.1"/>
    <property type="molecule type" value="Genomic_DNA"/>
</dbReference>
<accession>A0A3D9LDM8</accession>
<comment type="caution">
    <text evidence="1">The sequence shown here is derived from an EMBL/GenBank/DDBJ whole genome shotgun (WGS) entry which is preliminary data.</text>
</comment>
<evidence type="ECO:0000313" key="1">
    <source>
        <dbReference type="EMBL" id="REE04539.1"/>
    </source>
</evidence>
<proteinExistence type="predicted"/>
<dbReference type="AlphaFoldDB" id="A0A3D9LDM8"/>
<protein>
    <submittedName>
        <fullName evidence="1">Uncharacterized protein</fullName>
    </submittedName>
</protein>
<dbReference type="RefSeq" id="WP_170144595.1">
    <property type="nucleotide sequence ID" value="NZ_QREH01000001.1"/>
</dbReference>
<sequence>MGTYAPGEPWTARDQMLLRTAQVMHAYAHGEFDQIHPVPVDFAVSGTFPDNRIIASAPFRRAVYGSGGDGSYVHTSGVFLATGRLGLALTAGAALGRAIGNSRRRSDAQRMSQADWRPFDQGSVFVNQYGFYLRTAAGLLWWGWDDLLECQMIEPGRLVMLGVTPEGQRNFMVDSDLAELLFATWALVRQPQHWQFLQRVWLIPAWLEHYRNVYGISAFDFAREFPDHFGQLS</sequence>
<dbReference type="Proteomes" id="UP000256727">
    <property type="component" value="Unassembled WGS sequence"/>
</dbReference>
<gene>
    <name evidence="1" type="ORF">C8E99_2375</name>
</gene>
<reference evidence="1 2" key="1">
    <citation type="submission" date="2018-07" db="EMBL/GenBank/DDBJ databases">
        <title>Sequencing the genomes of 1000 actinobacteria strains.</title>
        <authorList>
            <person name="Klenk H.-P."/>
        </authorList>
    </citation>
    <scope>NUCLEOTIDE SEQUENCE [LARGE SCALE GENOMIC DNA]</scope>
    <source>
        <strain evidence="1 2">DSM 14442</strain>
    </source>
</reference>
<keyword evidence="2" id="KW-1185">Reference proteome</keyword>
<organism evidence="1 2">
    <name type="scientific">Citricoccus muralis</name>
    <dbReference type="NCBI Taxonomy" id="169134"/>
    <lineage>
        <taxon>Bacteria</taxon>
        <taxon>Bacillati</taxon>
        <taxon>Actinomycetota</taxon>
        <taxon>Actinomycetes</taxon>
        <taxon>Micrococcales</taxon>
        <taxon>Micrococcaceae</taxon>
        <taxon>Citricoccus</taxon>
    </lineage>
</organism>
<name>A0A3D9LDM8_9MICC</name>